<dbReference type="InterPro" id="IPR050229">
    <property type="entry name" value="GlpE_sulfurtransferase"/>
</dbReference>
<organism evidence="2 3">
    <name type="scientific">Bilophila wadsworthia (strain 3_1_6)</name>
    <dbReference type="NCBI Taxonomy" id="563192"/>
    <lineage>
        <taxon>Bacteria</taxon>
        <taxon>Pseudomonadati</taxon>
        <taxon>Thermodesulfobacteriota</taxon>
        <taxon>Desulfovibrionia</taxon>
        <taxon>Desulfovibrionales</taxon>
        <taxon>Desulfovibrionaceae</taxon>
        <taxon>Bilophila</taxon>
    </lineage>
</organism>
<accession>E5YBN8</accession>
<feature type="domain" description="Rhodanese" evidence="1">
    <location>
        <begin position="48"/>
        <end position="126"/>
    </location>
</feature>
<sequence length="137" mass="15225">MHSLRSKWFAVLLAYIFMFAAYGHSPAAELPQTGALAPAEALQLMDTLGDKLTVIDVRTEQEYAQGHVPGALLLPIQTLREHMGQVPADGSVLLLCRTGRRAETAYDMIREAYPQKKNLWFLKGIPVYGNDGSFTFK</sequence>
<reference evidence="2 3" key="2">
    <citation type="submission" date="2013-04" db="EMBL/GenBank/DDBJ databases">
        <title>The Genome Sequence of Bilophila wadsworthia 3_1_6.</title>
        <authorList>
            <consortium name="The Broad Institute Genomics Platform"/>
            <person name="Earl A."/>
            <person name="Ward D."/>
            <person name="Feldgarden M."/>
            <person name="Gevers D."/>
            <person name="Sibley C."/>
            <person name="Strauss J."/>
            <person name="Allen-Vercoe E."/>
            <person name="Walker B."/>
            <person name="Young S."/>
            <person name="Zeng Q."/>
            <person name="Gargeya S."/>
            <person name="Fitzgerald M."/>
            <person name="Haas B."/>
            <person name="Abouelleil A."/>
            <person name="Allen A.W."/>
            <person name="Alvarado L."/>
            <person name="Arachchi H.M."/>
            <person name="Berlin A.M."/>
            <person name="Chapman S.B."/>
            <person name="Gainer-Dewar J."/>
            <person name="Goldberg J."/>
            <person name="Griggs A."/>
            <person name="Gujja S."/>
            <person name="Hansen M."/>
            <person name="Howarth C."/>
            <person name="Imamovic A."/>
            <person name="Ireland A."/>
            <person name="Larimer J."/>
            <person name="McCowan C."/>
            <person name="Murphy C."/>
            <person name="Pearson M."/>
            <person name="Poon T.W."/>
            <person name="Priest M."/>
            <person name="Roberts A."/>
            <person name="Saif S."/>
            <person name="Shea T."/>
            <person name="Sisk P."/>
            <person name="Sykes S."/>
            <person name="Wortman J."/>
            <person name="Nusbaum C."/>
            <person name="Birren B."/>
        </authorList>
    </citation>
    <scope>NUCLEOTIDE SEQUENCE [LARGE SCALE GENOMIC DNA]</scope>
    <source>
        <strain evidence="2 3">3_1_6</strain>
    </source>
</reference>
<dbReference type="RefSeq" id="WP_005030658.1">
    <property type="nucleotide sequence ID" value="NZ_KE150238.1"/>
</dbReference>
<name>E5YBN8_BILW3</name>
<dbReference type="SMART" id="SM00450">
    <property type="entry name" value="RHOD"/>
    <property type="match status" value="1"/>
</dbReference>
<dbReference type="GO" id="GO:0004792">
    <property type="term" value="F:thiosulfate-cyanide sulfurtransferase activity"/>
    <property type="evidence" value="ECO:0007669"/>
    <property type="project" value="InterPro"/>
</dbReference>
<dbReference type="EMBL" id="ADCP02000001">
    <property type="protein sequence ID" value="EFV42619.1"/>
    <property type="molecule type" value="Genomic_DNA"/>
</dbReference>
<dbReference type="Proteomes" id="UP000006034">
    <property type="component" value="Unassembled WGS sequence"/>
</dbReference>
<keyword evidence="3" id="KW-1185">Reference proteome</keyword>
<evidence type="ECO:0000259" key="1">
    <source>
        <dbReference type="PROSITE" id="PS50206"/>
    </source>
</evidence>
<protein>
    <recommendedName>
        <fullName evidence="1">Rhodanese domain-containing protein</fullName>
    </recommendedName>
</protein>
<dbReference type="AlphaFoldDB" id="E5YBN8"/>
<dbReference type="PANTHER" id="PTHR43031:SF1">
    <property type="entry name" value="PYRIDINE NUCLEOTIDE-DISULPHIDE OXIDOREDUCTASE"/>
    <property type="match status" value="1"/>
</dbReference>
<dbReference type="PROSITE" id="PS00380">
    <property type="entry name" value="RHODANESE_1"/>
    <property type="match status" value="1"/>
</dbReference>
<comment type="caution">
    <text evidence="2">The sequence shown here is derived from an EMBL/GenBank/DDBJ whole genome shotgun (WGS) entry which is preliminary data.</text>
</comment>
<proteinExistence type="predicted"/>
<dbReference type="eggNOG" id="COG0607">
    <property type="taxonomic scope" value="Bacteria"/>
</dbReference>
<gene>
    <name evidence="2" type="ORF">HMPREF0179_03612</name>
</gene>
<dbReference type="Pfam" id="PF00581">
    <property type="entry name" value="Rhodanese"/>
    <property type="match status" value="1"/>
</dbReference>
<dbReference type="STRING" id="563192.HMPREF0179_03612"/>
<dbReference type="GeneID" id="78084386"/>
<dbReference type="HOGENOM" id="CLU_1775599_0_0_7"/>
<dbReference type="PANTHER" id="PTHR43031">
    <property type="entry name" value="FAD-DEPENDENT OXIDOREDUCTASE"/>
    <property type="match status" value="1"/>
</dbReference>
<dbReference type="PROSITE" id="PS50206">
    <property type="entry name" value="RHODANESE_3"/>
    <property type="match status" value="1"/>
</dbReference>
<evidence type="ECO:0000313" key="3">
    <source>
        <dbReference type="Proteomes" id="UP000006034"/>
    </source>
</evidence>
<dbReference type="CDD" id="cd00158">
    <property type="entry name" value="RHOD"/>
    <property type="match status" value="1"/>
</dbReference>
<dbReference type="Gene3D" id="3.40.250.10">
    <property type="entry name" value="Rhodanese-like domain"/>
    <property type="match status" value="1"/>
</dbReference>
<dbReference type="InterPro" id="IPR036873">
    <property type="entry name" value="Rhodanese-like_dom_sf"/>
</dbReference>
<dbReference type="SUPFAM" id="SSF52821">
    <property type="entry name" value="Rhodanese/Cell cycle control phosphatase"/>
    <property type="match status" value="1"/>
</dbReference>
<dbReference type="OrthoDB" id="9789585at2"/>
<evidence type="ECO:0000313" key="2">
    <source>
        <dbReference type="EMBL" id="EFV42619.1"/>
    </source>
</evidence>
<dbReference type="InterPro" id="IPR001307">
    <property type="entry name" value="Thiosulphate_STrfase_CS"/>
</dbReference>
<reference evidence="2 3" key="1">
    <citation type="submission" date="2010-10" db="EMBL/GenBank/DDBJ databases">
        <authorList>
            <consortium name="The Broad Institute Genome Sequencing Platform"/>
            <person name="Ward D."/>
            <person name="Earl A."/>
            <person name="Feldgarden M."/>
            <person name="Young S.K."/>
            <person name="Gargeya S."/>
            <person name="Zeng Q."/>
            <person name="Alvarado L."/>
            <person name="Berlin A."/>
            <person name="Bochicchio J."/>
            <person name="Chapman S.B."/>
            <person name="Chen Z."/>
            <person name="Freedman E."/>
            <person name="Gellesch M."/>
            <person name="Goldberg J."/>
            <person name="Griggs A."/>
            <person name="Gujja S."/>
            <person name="Heilman E."/>
            <person name="Heiman D."/>
            <person name="Howarth C."/>
            <person name="Mehta T."/>
            <person name="Neiman D."/>
            <person name="Pearson M."/>
            <person name="Roberts A."/>
            <person name="Saif S."/>
            <person name="Shea T."/>
            <person name="Shenoy N."/>
            <person name="Sisk P."/>
            <person name="Stolte C."/>
            <person name="Sykes S."/>
            <person name="White J."/>
            <person name="Yandava C."/>
            <person name="Allen-Vercoe E."/>
            <person name="Sibley C."/>
            <person name="Ambrose C.E."/>
            <person name="Strauss J."/>
            <person name="Daigneault M."/>
            <person name="Haas B."/>
            <person name="Nusbaum C."/>
            <person name="Birren B."/>
        </authorList>
    </citation>
    <scope>NUCLEOTIDE SEQUENCE [LARGE SCALE GENOMIC DNA]</scope>
    <source>
        <strain evidence="2 3">3_1_6</strain>
    </source>
</reference>
<dbReference type="InterPro" id="IPR001763">
    <property type="entry name" value="Rhodanese-like_dom"/>
</dbReference>